<dbReference type="AlphaFoldDB" id="A0A364KSJ2"/>
<dbReference type="RefSeq" id="XP_040731036.1">
    <property type="nucleotide sequence ID" value="XM_040874688.1"/>
</dbReference>
<evidence type="ECO:0000256" key="1">
    <source>
        <dbReference type="SAM" id="MobiDB-lite"/>
    </source>
</evidence>
<evidence type="ECO:0000313" key="3">
    <source>
        <dbReference type="EMBL" id="RAO66519.1"/>
    </source>
</evidence>
<gene>
    <name evidence="3" type="ORF">BHQ10_002531</name>
</gene>
<evidence type="ECO:0000256" key="2">
    <source>
        <dbReference type="SAM" id="SignalP"/>
    </source>
</evidence>
<reference evidence="3 4" key="1">
    <citation type="journal article" date="2017" name="Biotechnol. Biofuels">
        <title>Differential beta-glucosidase expression as a function of carbon source availability in Talaromyces amestolkiae: a genomic and proteomic approach.</title>
        <authorList>
            <person name="de Eugenio L.I."/>
            <person name="Mendez-Liter J.A."/>
            <person name="Nieto-Dominguez M."/>
            <person name="Alonso L."/>
            <person name="Gil-Munoz J."/>
            <person name="Barriuso J."/>
            <person name="Prieto A."/>
            <person name="Martinez M.J."/>
        </authorList>
    </citation>
    <scope>NUCLEOTIDE SEQUENCE [LARGE SCALE GENOMIC DNA]</scope>
    <source>
        <strain evidence="3 4">CIB</strain>
    </source>
</reference>
<accession>A0A364KSJ2</accession>
<feature type="compositionally biased region" description="Polar residues" evidence="1">
    <location>
        <begin position="41"/>
        <end position="68"/>
    </location>
</feature>
<feature type="signal peptide" evidence="2">
    <location>
        <begin position="1"/>
        <end position="23"/>
    </location>
</feature>
<dbReference type="Proteomes" id="UP000249363">
    <property type="component" value="Unassembled WGS sequence"/>
</dbReference>
<feature type="region of interest" description="Disordered" evidence="1">
    <location>
        <begin position="41"/>
        <end position="100"/>
    </location>
</feature>
<feature type="chain" id="PRO_5016752316" description="REJ domain-containing protein" evidence="2">
    <location>
        <begin position="24"/>
        <end position="133"/>
    </location>
</feature>
<feature type="compositionally biased region" description="Low complexity" evidence="1">
    <location>
        <begin position="89"/>
        <end position="100"/>
    </location>
</feature>
<comment type="caution">
    <text evidence="3">The sequence shown here is derived from an EMBL/GenBank/DDBJ whole genome shotgun (WGS) entry which is preliminary data.</text>
</comment>
<proteinExistence type="predicted"/>
<evidence type="ECO:0008006" key="5">
    <source>
        <dbReference type="Google" id="ProtNLM"/>
    </source>
</evidence>
<dbReference type="GeneID" id="63791748"/>
<dbReference type="OrthoDB" id="10566512at2759"/>
<sequence>MYTKAPSTLLLALLALLLVGVNALPRVLHANVTPTPTTTLPSASFSMQASSQVPSSMAVQTPETQSTLPGIPDAPMAEFEDGSETEANLTASSTTPSPSASATSLASSLSLLASMTSWLSSLTSSLAGLYGLA</sequence>
<evidence type="ECO:0000313" key="4">
    <source>
        <dbReference type="Proteomes" id="UP000249363"/>
    </source>
</evidence>
<dbReference type="EMBL" id="MIKG01000003">
    <property type="protein sequence ID" value="RAO66519.1"/>
    <property type="molecule type" value="Genomic_DNA"/>
</dbReference>
<protein>
    <recommendedName>
        <fullName evidence="5">REJ domain-containing protein</fullName>
    </recommendedName>
</protein>
<keyword evidence="4" id="KW-1185">Reference proteome</keyword>
<name>A0A364KSJ2_TALAM</name>
<organism evidence="3 4">
    <name type="scientific">Talaromyces amestolkiae</name>
    <dbReference type="NCBI Taxonomy" id="1196081"/>
    <lineage>
        <taxon>Eukaryota</taxon>
        <taxon>Fungi</taxon>
        <taxon>Dikarya</taxon>
        <taxon>Ascomycota</taxon>
        <taxon>Pezizomycotina</taxon>
        <taxon>Eurotiomycetes</taxon>
        <taxon>Eurotiomycetidae</taxon>
        <taxon>Eurotiales</taxon>
        <taxon>Trichocomaceae</taxon>
        <taxon>Talaromyces</taxon>
        <taxon>Talaromyces sect. Talaromyces</taxon>
    </lineage>
</organism>
<keyword evidence="2" id="KW-0732">Signal</keyword>